<keyword evidence="3" id="KW-1185">Reference proteome</keyword>
<sequence>MSATPTSGPFTRPLAVFGAELRRRRRMAGLSQDRLAEITQFSQSLIGFIERGERTPSRNFAQRCDDALEANGELVGLWEQVTRGASPRWFRGWLDVEPVAHTLHTWQPLVVPGLLQTEAYARAVIRGEPGISDEQVEKAVAARMERQKILSRSAPPMLWVILDEGVLQRPIGGKEVMRHQLHHLLEMLDRPRVGIQIVPLALGSTTGTSGGFVIAQLPENPDMVYAESVAHGHVTNRPEDVGAIRARYDTIRAEANPQYVSIELIREAEKLWI</sequence>
<gene>
    <name evidence="2" type="ORF">ACFQVD_28265</name>
</gene>
<comment type="caution">
    <text evidence="2">The sequence shown here is derived from an EMBL/GenBank/DDBJ whole genome shotgun (WGS) entry which is preliminary data.</text>
</comment>
<evidence type="ECO:0000259" key="1">
    <source>
        <dbReference type="PROSITE" id="PS50943"/>
    </source>
</evidence>
<dbReference type="CDD" id="cd00093">
    <property type="entry name" value="HTH_XRE"/>
    <property type="match status" value="1"/>
</dbReference>
<dbReference type="InterPro" id="IPR010982">
    <property type="entry name" value="Lambda_DNA-bd_dom_sf"/>
</dbReference>
<evidence type="ECO:0000313" key="3">
    <source>
        <dbReference type="Proteomes" id="UP001596514"/>
    </source>
</evidence>
<reference evidence="3" key="1">
    <citation type="journal article" date="2019" name="Int. J. Syst. Evol. Microbiol.">
        <title>The Global Catalogue of Microorganisms (GCM) 10K type strain sequencing project: providing services to taxonomists for standard genome sequencing and annotation.</title>
        <authorList>
            <consortium name="The Broad Institute Genomics Platform"/>
            <consortium name="The Broad Institute Genome Sequencing Center for Infectious Disease"/>
            <person name="Wu L."/>
            <person name="Ma J."/>
        </authorList>
    </citation>
    <scope>NUCLEOTIDE SEQUENCE [LARGE SCALE GENOMIC DNA]</scope>
    <source>
        <strain evidence="3">JCM 10083</strain>
    </source>
</reference>
<dbReference type="Pfam" id="PF13560">
    <property type="entry name" value="HTH_31"/>
    <property type="match status" value="1"/>
</dbReference>
<dbReference type="PROSITE" id="PS50943">
    <property type="entry name" value="HTH_CROC1"/>
    <property type="match status" value="1"/>
</dbReference>
<dbReference type="EMBL" id="JBHTEE010000001">
    <property type="protein sequence ID" value="MFC7604013.1"/>
    <property type="molecule type" value="Genomic_DNA"/>
</dbReference>
<dbReference type="InterPro" id="IPR043917">
    <property type="entry name" value="DUF5753"/>
</dbReference>
<evidence type="ECO:0000313" key="2">
    <source>
        <dbReference type="EMBL" id="MFC7604013.1"/>
    </source>
</evidence>
<dbReference type="SUPFAM" id="SSF47413">
    <property type="entry name" value="lambda repressor-like DNA-binding domains"/>
    <property type="match status" value="1"/>
</dbReference>
<accession>A0ABW2T5T1</accession>
<dbReference type="SMART" id="SM00530">
    <property type="entry name" value="HTH_XRE"/>
    <property type="match status" value="1"/>
</dbReference>
<dbReference type="InterPro" id="IPR001387">
    <property type="entry name" value="Cro/C1-type_HTH"/>
</dbReference>
<dbReference type="Gene3D" id="1.10.260.40">
    <property type="entry name" value="lambda repressor-like DNA-binding domains"/>
    <property type="match status" value="1"/>
</dbReference>
<dbReference type="RefSeq" id="WP_343983808.1">
    <property type="nucleotide sequence ID" value="NZ_BAAAGK010000316.1"/>
</dbReference>
<name>A0ABW2T5T1_9ACTN</name>
<organism evidence="2 3">
    <name type="scientific">Streptosporangium amethystogenes subsp. fukuiense</name>
    <dbReference type="NCBI Taxonomy" id="698418"/>
    <lineage>
        <taxon>Bacteria</taxon>
        <taxon>Bacillati</taxon>
        <taxon>Actinomycetota</taxon>
        <taxon>Actinomycetes</taxon>
        <taxon>Streptosporangiales</taxon>
        <taxon>Streptosporangiaceae</taxon>
        <taxon>Streptosporangium</taxon>
    </lineage>
</organism>
<dbReference type="Proteomes" id="UP001596514">
    <property type="component" value="Unassembled WGS sequence"/>
</dbReference>
<feature type="domain" description="HTH cro/C1-type" evidence="1">
    <location>
        <begin position="21"/>
        <end position="75"/>
    </location>
</feature>
<protein>
    <submittedName>
        <fullName evidence="2">Helix-turn-helix transcriptional regulator</fullName>
    </submittedName>
</protein>
<dbReference type="Pfam" id="PF19054">
    <property type="entry name" value="DUF5753"/>
    <property type="match status" value="1"/>
</dbReference>
<proteinExistence type="predicted"/>